<dbReference type="Proteomes" id="UP000803884">
    <property type="component" value="Unassembled WGS sequence"/>
</dbReference>
<feature type="transmembrane region" description="Helical" evidence="6">
    <location>
        <begin position="371"/>
        <end position="398"/>
    </location>
</feature>
<keyword evidence="4 6" id="KW-0472">Membrane</keyword>
<feature type="domain" description="Major facilitator superfamily (MFS) profile" evidence="7">
    <location>
        <begin position="98"/>
        <end position="568"/>
    </location>
</feature>
<evidence type="ECO:0000259" key="7">
    <source>
        <dbReference type="PROSITE" id="PS50850"/>
    </source>
</evidence>
<feature type="transmembrane region" description="Helical" evidence="6">
    <location>
        <begin position="223"/>
        <end position="246"/>
    </location>
</feature>
<dbReference type="Gene3D" id="1.20.1250.20">
    <property type="entry name" value="MFS general substrate transporter like domains"/>
    <property type="match status" value="1"/>
</dbReference>
<dbReference type="EMBL" id="JAAQHG020000006">
    <property type="protein sequence ID" value="KAL1588619.1"/>
    <property type="molecule type" value="Genomic_DNA"/>
</dbReference>
<dbReference type="InterPro" id="IPR011701">
    <property type="entry name" value="MFS"/>
</dbReference>
<dbReference type="GeneID" id="96004139"/>
<comment type="subcellular location">
    <subcellularLocation>
        <location evidence="1">Membrane</location>
        <topology evidence="1">Multi-pass membrane protein</topology>
    </subcellularLocation>
</comment>
<evidence type="ECO:0000256" key="1">
    <source>
        <dbReference type="ARBA" id="ARBA00004141"/>
    </source>
</evidence>
<protein>
    <recommendedName>
        <fullName evidence="7">Major facilitator superfamily (MFS) profile domain-containing protein</fullName>
    </recommendedName>
</protein>
<gene>
    <name evidence="8" type="ORF">WHR41_02695</name>
</gene>
<feature type="transmembrane region" description="Helical" evidence="6">
    <location>
        <begin position="449"/>
        <end position="469"/>
    </location>
</feature>
<dbReference type="InterPro" id="IPR036259">
    <property type="entry name" value="MFS_trans_sf"/>
</dbReference>
<feature type="transmembrane region" description="Helical" evidence="6">
    <location>
        <begin position="475"/>
        <end position="499"/>
    </location>
</feature>
<dbReference type="GO" id="GO:0022857">
    <property type="term" value="F:transmembrane transporter activity"/>
    <property type="evidence" value="ECO:0007669"/>
    <property type="project" value="InterPro"/>
</dbReference>
<comment type="caution">
    <text evidence="8">The sequence shown here is derived from an EMBL/GenBank/DDBJ whole genome shotgun (WGS) entry which is preliminary data.</text>
</comment>
<dbReference type="PANTHER" id="PTHR23507:SF40">
    <property type="entry name" value="TETRACYCLINE-EFFLUX TRANSPORTER"/>
    <property type="match status" value="1"/>
</dbReference>
<feature type="transmembrane region" description="Helical" evidence="6">
    <location>
        <begin position="90"/>
        <end position="108"/>
    </location>
</feature>
<name>A0AB34KZP5_9PEZI</name>
<feature type="transmembrane region" description="Helical" evidence="6">
    <location>
        <begin position="541"/>
        <end position="563"/>
    </location>
</feature>
<proteinExistence type="predicted"/>
<evidence type="ECO:0000256" key="4">
    <source>
        <dbReference type="ARBA" id="ARBA00023136"/>
    </source>
</evidence>
<evidence type="ECO:0000313" key="9">
    <source>
        <dbReference type="Proteomes" id="UP000803884"/>
    </source>
</evidence>
<dbReference type="AlphaFoldDB" id="A0AB34KZP5"/>
<feature type="compositionally biased region" description="Basic and acidic residues" evidence="5">
    <location>
        <begin position="48"/>
        <end position="72"/>
    </location>
</feature>
<dbReference type="InterPro" id="IPR020846">
    <property type="entry name" value="MFS_dom"/>
</dbReference>
<feature type="region of interest" description="Disordered" evidence="5">
    <location>
        <begin position="19"/>
        <end position="72"/>
    </location>
</feature>
<dbReference type="Pfam" id="PF07690">
    <property type="entry name" value="MFS_1"/>
    <property type="match status" value="1"/>
</dbReference>
<dbReference type="PROSITE" id="PS00216">
    <property type="entry name" value="SUGAR_TRANSPORT_1"/>
    <property type="match status" value="1"/>
</dbReference>
<dbReference type="PANTHER" id="PTHR23507">
    <property type="entry name" value="ZGC:174356"/>
    <property type="match status" value="1"/>
</dbReference>
<sequence>MENTDSVIEAEAALEQRALRQDRNVHSERAGHQAAKVAGGGISVPEETGEHRLHEESPLLPREPADEGRKDSWSGGDDFAHLPWHKRPSIYWVLGPFFIVALAFGGSITPKINLILQLVCRQYIDERSIAEPGFTRLPVDFNGGDNDQCRIPEVQSRVSIFTLWINLITGLISAFASPKLGALSDRYGRKKIIVVTSAGTILAEIITIIAATHPETINVEWLLVGAALDGLTGSFIVAMAITNSYVTDCTPPAGRNVAFGLIHGCLFSGVAFGPIIAGYLVKYTGKIVIVFYILLAVHTSFAIFIGFVVPESVSKKRQLAAREKHEELRRDTQQDSTWDWINQLRSLNVFAPLKVLWPTGEGSSPALRRNLVFLAAVDTIVFGVAMGSMTVVIIYTNYQFGWKTFESSRFMSIVNACRVFCLLVVMPLLTRWVRRTKNFPSQKNSGSDLFDLSIIRFAVLFDTIGYLGYTLSRSGSMMILSGSIAAIGGVASPTLQSALTKHVPPEQTGQLLGASGLLHALARVVAPTVFNAIYAATVGKFTQTVFVCLTATFGLAFVISWVVQPHVYLHEDHGRED</sequence>
<keyword evidence="3 6" id="KW-1133">Transmembrane helix</keyword>
<keyword evidence="9" id="KW-1185">Reference proteome</keyword>
<dbReference type="GO" id="GO:0016020">
    <property type="term" value="C:membrane"/>
    <property type="evidence" value="ECO:0007669"/>
    <property type="project" value="UniProtKB-SubCell"/>
</dbReference>
<evidence type="ECO:0000313" key="8">
    <source>
        <dbReference type="EMBL" id="KAL1588619.1"/>
    </source>
</evidence>
<evidence type="ECO:0000256" key="5">
    <source>
        <dbReference type="SAM" id="MobiDB-lite"/>
    </source>
</evidence>
<feature type="transmembrane region" description="Helical" evidence="6">
    <location>
        <begin position="192"/>
        <end position="211"/>
    </location>
</feature>
<dbReference type="InterPro" id="IPR005829">
    <property type="entry name" value="Sugar_transporter_CS"/>
</dbReference>
<feature type="transmembrane region" description="Helical" evidence="6">
    <location>
        <begin position="160"/>
        <end position="180"/>
    </location>
</feature>
<organism evidence="8 9">
    <name type="scientific">Cladosporium halotolerans</name>
    <dbReference type="NCBI Taxonomy" id="1052096"/>
    <lineage>
        <taxon>Eukaryota</taxon>
        <taxon>Fungi</taxon>
        <taxon>Dikarya</taxon>
        <taxon>Ascomycota</taxon>
        <taxon>Pezizomycotina</taxon>
        <taxon>Dothideomycetes</taxon>
        <taxon>Dothideomycetidae</taxon>
        <taxon>Cladosporiales</taxon>
        <taxon>Cladosporiaceae</taxon>
        <taxon>Cladosporium</taxon>
    </lineage>
</organism>
<dbReference type="SUPFAM" id="SSF103473">
    <property type="entry name" value="MFS general substrate transporter"/>
    <property type="match status" value="1"/>
</dbReference>
<reference evidence="8 9" key="1">
    <citation type="journal article" date="2020" name="Microbiol. Resour. Announc.">
        <title>Draft Genome Sequence of a Cladosporium Species Isolated from the Mesophotic Ascidian Didemnum maculosum.</title>
        <authorList>
            <person name="Gioti A."/>
            <person name="Siaperas R."/>
            <person name="Nikolaivits E."/>
            <person name="Le Goff G."/>
            <person name="Ouazzani J."/>
            <person name="Kotoulas G."/>
            <person name="Topakas E."/>
        </authorList>
    </citation>
    <scope>NUCLEOTIDE SEQUENCE [LARGE SCALE GENOMIC DNA]</scope>
    <source>
        <strain evidence="8 9">TM138-S3</strain>
    </source>
</reference>
<evidence type="ECO:0000256" key="6">
    <source>
        <dbReference type="SAM" id="Phobius"/>
    </source>
</evidence>
<evidence type="ECO:0000256" key="2">
    <source>
        <dbReference type="ARBA" id="ARBA00022692"/>
    </source>
</evidence>
<feature type="transmembrane region" description="Helical" evidence="6">
    <location>
        <begin position="258"/>
        <end position="281"/>
    </location>
</feature>
<accession>A0AB34KZP5</accession>
<feature type="compositionally biased region" description="Basic and acidic residues" evidence="5">
    <location>
        <begin position="19"/>
        <end position="31"/>
    </location>
</feature>
<feature type="transmembrane region" description="Helical" evidence="6">
    <location>
        <begin position="410"/>
        <end position="429"/>
    </location>
</feature>
<evidence type="ECO:0000256" key="3">
    <source>
        <dbReference type="ARBA" id="ARBA00022989"/>
    </source>
</evidence>
<feature type="transmembrane region" description="Helical" evidence="6">
    <location>
        <begin position="287"/>
        <end position="309"/>
    </location>
</feature>
<keyword evidence="2 6" id="KW-0812">Transmembrane</keyword>
<dbReference type="PROSITE" id="PS50850">
    <property type="entry name" value="MFS"/>
    <property type="match status" value="1"/>
</dbReference>
<feature type="transmembrane region" description="Helical" evidence="6">
    <location>
        <begin position="511"/>
        <end position="535"/>
    </location>
</feature>
<dbReference type="RefSeq" id="XP_069231724.1">
    <property type="nucleotide sequence ID" value="XM_069371301.1"/>
</dbReference>